<feature type="domain" description="DUF5979" evidence="4">
    <location>
        <begin position="1317"/>
        <end position="1419"/>
    </location>
</feature>
<reference evidence="5 6" key="1">
    <citation type="submission" date="2020-08" db="EMBL/GenBank/DDBJ databases">
        <title>Genome public.</title>
        <authorList>
            <person name="Liu C."/>
            <person name="Sun Q."/>
        </authorList>
    </citation>
    <scope>NUCLEOTIDE SEQUENCE [LARGE SCALE GENOMIC DNA]</scope>
    <source>
        <strain evidence="5 6">NSJ-10</strain>
    </source>
</reference>
<feature type="compositionally biased region" description="Polar residues" evidence="1">
    <location>
        <begin position="32"/>
        <end position="46"/>
    </location>
</feature>
<feature type="chain" id="PRO_5034568781" description="Prealbumin-like fold domain-containing protein" evidence="2">
    <location>
        <begin position="28"/>
        <end position="1517"/>
    </location>
</feature>
<dbReference type="Gene3D" id="2.60.40.740">
    <property type="match status" value="1"/>
</dbReference>
<dbReference type="Gene3D" id="2.60.40.3050">
    <property type="match status" value="1"/>
</dbReference>
<dbReference type="InterPro" id="IPR038174">
    <property type="entry name" value="Strep_pil_link_sf"/>
</dbReference>
<dbReference type="RefSeq" id="WP_186847173.1">
    <property type="nucleotide sequence ID" value="NZ_JACOOX010000001.1"/>
</dbReference>
<evidence type="ECO:0000259" key="4">
    <source>
        <dbReference type="Pfam" id="PF19407"/>
    </source>
</evidence>
<dbReference type="InterPro" id="IPR041033">
    <property type="entry name" value="SpaA_PFL_dom_1"/>
</dbReference>
<evidence type="ECO:0000259" key="3">
    <source>
        <dbReference type="Pfam" id="PF17802"/>
    </source>
</evidence>
<dbReference type="Gene3D" id="2.60.40.10">
    <property type="entry name" value="Immunoglobulins"/>
    <property type="match status" value="2"/>
</dbReference>
<evidence type="ECO:0008006" key="7">
    <source>
        <dbReference type="Google" id="ProtNLM"/>
    </source>
</evidence>
<accession>A0A8I0DTN2</accession>
<evidence type="ECO:0000313" key="5">
    <source>
        <dbReference type="EMBL" id="MBC5661286.1"/>
    </source>
</evidence>
<dbReference type="Pfam" id="PF19407">
    <property type="entry name" value="DUF5979"/>
    <property type="match status" value="3"/>
</dbReference>
<dbReference type="InterPro" id="IPR013783">
    <property type="entry name" value="Ig-like_fold"/>
</dbReference>
<keyword evidence="6" id="KW-1185">Reference proteome</keyword>
<evidence type="ECO:0000313" key="6">
    <source>
        <dbReference type="Proteomes" id="UP000615234"/>
    </source>
</evidence>
<sequence length="1517" mass="161588">MGRKSKKVVALLLALLMVFSVCSPVSGGTGLGSTSAKAGNSAQPATASDAEESEKGITPLANTDGLTLSDFEITVNGTVVKDDSNVKNGDSVGISFKWAIANNSGVKNFEVDLKSQGIEINDYAETVLYDESGKDVGTWYIQEGKYYITLRDEFLEESEINGWANIDGTVDFSSSDLNTEDKGKIKIGDASFTVNVDLNEAESYAGSNKSKGAVTWNPDGSITQSYEVTVTAYNGKVTLGDATETMGSALTNISNIQVNGTGYTSWSDAQAAMSGMVLDSKDESAKTAKITYDVTVSAADVKQAFAEGDVNIFDNKFSVKYKTNKDNDKDTGSVTTGLNIRKPSLSKNGTWNTDASGKKTSITWTVELQLGDLTKDPTFDINNVAIKDTLGQYLTASGLPAGVSLADLKLSDFTKNGDTYKFTYTTDVADTALDSALPTVLTNDVDVDFDGTKYKKTGTMQTDGKGILDKEFVKANADGTLTWKISINIPASDTITEVSLNESDKSNGSWQSFVSNVDIEGTNVINNGSLVAGNGIVASVTKADQWGIQFRFDDAYIASKKGQVIEVTIITKPENLTDGANFINHANLTYKDKNDTKFSADAEANYKYTNSLDKTGTVSTTKLNTIDYSLSINLSEISDDLKVGDVITVTDTLPDTLQFNDDAELQLKKWANQWYSQADGSAATITGSISGHTITYSIPVTQQILDGIADVASNTSFTKYVAEITYSASVADDILTDYVKNGATISVTNNAEVSYNGETKGNGSTTNTLTPGDTVKKSGVYILDQKKNNGESTTVKDQVVEYTVYVNTNAAKLANGKTIYAEDKMGSALIFQVDSLHIYEYTGEGDPEKDSSNWTDVTSGCAYSYDSNSRTVKMALPDGKALKLVYRAEVNQVFGGSLNASNASNSFSLTGYTGSNGSTNTSISTIVQKPNVWAESVTGTITLYKYWTDSNKQMQMLNGSTFALYECKKNAAGEWTKDIDPTPVMTNISLGADGTKEISGLAYDKVFALYETTADDNFEVNKDPYYFMVSKSNSDVVAPSWVDQRFNSGYLYYENKPGSFTVKKTVDGDTDSLQGYEEFTFDLTEINKPSFAAGKVTYSTKSGGVGKTVTSSTVTGVGSFGEIQYDTADIGKTFYYVVSEQEGTVPGMTYDASFYIISLEVDANAASGIYTKNVSVQKYESDGTPVAGSYSADALGFDNSTAPKKGDLKLEKVVSGAYTPDAGTTYKISVKNKTTNKYYDKDGKESATQVYIEVPADGSVTIKDLPVGDYTVAENETDAAKAGYALRVTGTGNVKVTKDTTTTATVTNTYTQDKGSLTVAKAVVGYDFGAAGKNFTIYVTDANGKYVKEDGSITATKTGISVPANGSVTIKDLPVGDYTVAENETDAAKAGYALTVTGTGDVKVTKDTTTTATVTNTYTQDKGSLTVAKAVVGYDFGAAGKNFTIYVTDANGKYVKEDGSITATKTGISVPANGSVTINDIPVGTYTVAENETDAAKAGYALTVTGTGDVKVTKDTT</sequence>
<proteinExistence type="predicted"/>
<gene>
    <name evidence="5" type="ORF">H8S09_00005</name>
</gene>
<evidence type="ECO:0000256" key="1">
    <source>
        <dbReference type="SAM" id="MobiDB-lite"/>
    </source>
</evidence>
<comment type="caution">
    <text evidence="5">The sequence shown here is derived from an EMBL/GenBank/DDBJ whole genome shotgun (WGS) entry which is preliminary data.</text>
</comment>
<dbReference type="InterPro" id="IPR046022">
    <property type="entry name" value="DUF5979"/>
</dbReference>
<feature type="region of interest" description="Disordered" evidence="1">
    <location>
        <begin position="32"/>
        <end position="54"/>
    </location>
</feature>
<keyword evidence="2" id="KW-0732">Signal</keyword>
<organism evidence="5 6">
    <name type="scientific">Coprococcus hominis</name>
    <name type="common">ex Liu et al. 2022</name>
    <dbReference type="NCBI Taxonomy" id="2763039"/>
    <lineage>
        <taxon>Bacteria</taxon>
        <taxon>Bacillati</taxon>
        <taxon>Bacillota</taxon>
        <taxon>Clostridia</taxon>
        <taxon>Lachnospirales</taxon>
        <taxon>Lachnospiraceae</taxon>
        <taxon>Coprococcus</taxon>
    </lineage>
</organism>
<name>A0A8I0DTN2_9FIRM</name>
<evidence type="ECO:0000256" key="2">
    <source>
        <dbReference type="SAM" id="SignalP"/>
    </source>
</evidence>
<feature type="signal peptide" evidence="2">
    <location>
        <begin position="1"/>
        <end position="27"/>
    </location>
</feature>
<feature type="domain" description="DUF5979" evidence="4">
    <location>
        <begin position="1209"/>
        <end position="1311"/>
    </location>
</feature>
<feature type="non-terminal residue" evidence="5">
    <location>
        <position position="1517"/>
    </location>
</feature>
<dbReference type="EMBL" id="JACOOX010000001">
    <property type="protein sequence ID" value="MBC5661286.1"/>
    <property type="molecule type" value="Genomic_DNA"/>
</dbReference>
<dbReference type="Proteomes" id="UP000615234">
    <property type="component" value="Unassembled WGS sequence"/>
</dbReference>
<feature type="domain" description="DUF5979" evidence="4">
    <location>
        <begin position="1425"/>
        <end position="1514"/>
    </location>
</feature>
<dbReference type="Gene3D" id="2.60.40.1140">
    <property type="entry name" value="Collagen-binding surface protein Cna, B-type domain"/>
    <property type="match status" value="2"/>
</dbReference>
<protein>
    <recommendedName>
        <fullName evidence="7">Prealbumin-like fold domain-containing protein</fullName>
    </recommendedName>
</protein>
<dbReference type="Pfam" id="PF17802">
    <property type="entry name" value="SpaA"/>
    <property type="match status" value="1"/>
</dbReference>
<feature type="domain" description="SpaA-like prealbumin fold" evidence="3">
    <location>
        <begin position="951"/>
        <end position="1035"/>
    </location>
</feature>